<dbReference type="PANTHER" id="PTHR11101:SF80">
    <property type="entry name" value="PHOSPHATE TRANSPORTER"/>
    <property type="match status" value="1"/>
</dbReference>
<feature type="transmembrane region" description="Helical" evidence="6">
    <location>
        <begin position="341"/>
        <end position="360"/>
    </location>
</feature>
<evidence type="ECO:0000256" key="2">
    <source>
        <dbReference type="ARBA" id="ARBA00022448"/>
    </source>
</evidence>
<dbReference type="GO" id="GO:0035435">
    <property type="term" value="P:phosphate ion transmembrane transport"/>
    <property type="evidence" value="ECO:0007669"/>
    <property type="project" value="TreeGrafter"/>
</dbReference>
<feature type="transmembrane region" description="Helical" evidence="6">
    <location>
        <begin position="52"/>
        <end position="72"/>
    </location>
</feature>
<feature type="transmembrane region" description="Helical" evidence="6">
    <location>
        <begin position="127"/>
        <end position="151"/>
    </location>
</feature>
<evidence type="ECO:0000256" key="5">
    <source>
        <dbReference type="ARBA" id="ARBA00023136"/>
    </source>
</evidence>
<feature type="transmembrane region" description="Helical" evidence="6">
    <location>
        <begin position="27"/>
        <end position="46"/>
    </location>
</feature>
<evidence type="ECO:0000313" key="8">
    <source>
        <dbReference type="Proteomes" id="UP000028981"/>
    </source>
</evidence>
<accession>A0A087LWF3</accession>
<keyword evidence="5 6" id="KW-0472">Membrane</keyword>
<sequence>MNRNPLDKELQHISGMNTASQALVQRMAAPGLAVLFLALAALWAFASVGHSPAGTVVVIASIVAGYMALNIGANDVANNMGPAVGARALTMPAALLIAAICEAAGALLAGGDVVQTVASDLLVGLNIAPASLVLVMISALLASAMWVHLATFIGAPVSTTHSIIGGVTGAGIAAAGLSAVSWPSILTIAFGWVVSPVAGGAIAALLLLLTQVTITGRIDKLQAARTWVPAFVAVMAGTFAMYLADKGLQRVWDPGTPAVVVVGLLAAAIGWTISFSGVRRRSQHLENRKKHVATLFRLPLILAAALLSFSHGANDVANAIGPLAAIVSTLADGQATPDADLPFWVLSIGAFGIAVGLALFGPRLIRTVGEQITKLNEIRAFCAALSTGITVLIASALGMPVSTTHIAIGAVFGIGFLREYRSRREMERKAVPIYARFVDPRALNATPEMAFANAREADHRRLIRRQSVYRIMGAWMVTLPCSALLAALVFFVVSQFAL</sequence>
<evidence type="ECO:0000313" key="7">
    <source>
        <dbReference type="EMBL" id="KFL28956.1"/>
    </source>
</evidence>
<comment type="subcellular location">
    <subcellularLocation>
        <location evidence="1 6">Membrane</location>
        <topology evidence="1 6">Multi-pass membrane protein</topology>
    </subcellularLocation>
</comment>
<feature type="transmembrane region" description="Helical" evidence="6">
    <location>
        <begin position="468"/>
        <end position="493"/>
    </location>
</feature>
<keyword evidence="4 6" id="KW-1133">Transmembrane helix</keyword>
<feature type="transmembrane region" description="Helical" evidence="6">
    <location>
        <begin position="163"/>
        <end position="182"/>
    </location>
</feature>
<evidence type="ECO:0000256" key="3">
    <source>
        <dbReference type="ARBA" id="ARBA00022692"/>
    </source>
</evidence>
<feature type="transmembrane region" description="Helical" evidence="6">
    <location>
        <begin position="188"/>
        <end position="214"/>
    </location>
</feature>
<keyword evidence="8" id="KW-1185">Reference proteome</keyword>
<dbReference type="RefSeq" id="WP_035087373.1">
    <property type="nucleotide sequence ID" value="NZ_JQGC01000033.1"/>
</dbReference>
<gene>
    <name evidence="7" type="ORF">JP75_23420</name>
</gene>
<comment type="caution">
    <text evidence="7">The sequence shown here is derived from an EMBL/GenBank/DDBJ whole genome shotgun (WGS) entry which is preliminary data.</text>
</comment>
<dbReference type="STRING" id="46914.JP75_23420"/>
<dbReference type="AlphaFoldDB" id="A0A087LWF3"/>
<feature type="transmembrane region" description="Helical" evidence="6">
    <location>
        <begin position="380"/>
        <end position="397"/>
    </location>
</feature>
<dbReference type="OrthoDB" id="9779554at2"/>
<evidence type="ECO:0000256" key="6">
    <source>
        <dbReference type="RuleBase" id="RU363058"/>
    </source>
</evidence>
<reference evidence="7 8" key="1">
    <citation type="submission" date="2014-08" db="EMBL/GenBank/DDBJ databases">
        <authorList>
            <person name="Hassan Y.I."/>
            <person name="Lepp D."/>
            <person name="Zhou T."/>
        </authorList>
    </citation>
    <scope>NUCLEOTIDE SEQUENCE [LARGE SCALE GENOMIC DNA]</scope>
    <source>
        <strain evidence="7 8">IFO13584</strain>
    </source>
</reference>
<dbReference type="EMBL" id="JQGC01000033">
    <property type="protein sequence ID" value="KFL28956.1"/>
    <property type="molecule type" value="Genomic_DNA"/>
</dbReference>
<dbReference type="InterPro" id="IPR001204">
    <property type="entry name" value="Phos_transporter"/>
</dbReference>
<feature type="transmembrane region" description="Helical" evidence="6">
    <location>
        <begin position="226"/>
        <end position="244"/>
    </location>
</feature>
<comment type="similarity">
    <text evidence="6">Belongs to the inorganic phosphate transporter (PiT) (TC 2.A.20) family.</text>
</comment>
<name>A0A087LWF3_9HYPH</name>
<feature type="transmembrane region" description="Helical" evidence="6">
    <location>
        <begin position="84"/>
        <end position="107"/>
    </location>
</feature>
<keyword evidence="6" id="KW-0592">Phosphate transport</keyword>
<evidence type="ECO:0000256" key="4">
    <source>
        <dbReference type="ARBA" id="ARBA00022989"/>
    </source>
</evidence>
<proteinExistence type="inferred from homology"/>
<protein>
    <recommendedName>
        <fullName evidence="6">Phosphate transporter</fullName>
    </recommendedName>
</protein>
<keyword evidence="2 6" id="KW-0813">Transport</keyword>
<dbReference type="Proteomes" id="UP000028981">
    <property type="component" value="Unassembled WGS sequence"/>
</dbReference>
<dbReference type="GO" id="GO:0005315">
    <property type="term" value="F:phosphate transmembrane transporter activity"/>
    <property type="evidence" value="ECO:0007669"/>
    <property type="project" value="InterPro"/>
</dbReference>
<evidence type="ECO:0000256" key="1">
    <source>
        <dbReference type="ARBA" id="ARBA00004141"/>
    </source>
</evidence>
<keyword evidence="3 6" id="KW-0812">Transmembrane</keyword>
<organism evidence="7 8">
    <name type="scientific">Devosia riboflavina</name>
    <dbReference type="NCBI Taxonomy" id="46914"/>
    <lineage>
        <taxon>Bacteria</taxon>
        <taxon>Pseudomonadati</taxon>
        <taxon>Pseudomonadota</taxon>
        <taxon>Alphaproteobacteria</taxon>
        <taxon>Hyphomicrobiales</taxon>
        <taxon>Devosiaceae</taxon>
        <taxon>Devosia</taxon>
    </lineage>
</organism>
<feature type="transmembrane region" description="Helical" evidence="6">
    <location>
        <begin position="256"/>
        <end position="275"/>
    </location>
</feature>
<dbReference type="GO" id="GO:0016020">
    <property type="term" value="C:membrane"/>
    <property type="evidence" value="ECO:0007669"/>
    <property type="project" value="UniProtKB-SubCell"/>
</dbReference>
<dbReference type="Pfam" id="PF01384">
    <property type="entry name" value="PHO4"/>
    <property type="match status" value="1"/>
</dbReference>
<feature type="transmembrane region" description="Helical" evidence="6">
    <location>
        <begin position="295"/>
        <end position="313"/>
    </location>
</feature>
<dbReference type="PANTHER" id="PTHR11101">
    <property type="entry name" value="PHOSPHATE TRANSPORTER"/>
    <property type="match status" value="1"/>
</dbReference>
<feature type="transmembrane region" description="Helical" evidence="6">
    <location>
        <begin position="403"/>
        <end position="420"/>
    </location>
</feature>